<organism evidence="2 3">
    <name type="scientific">Trifolium medium</name>
    <dbReference type="NCBI Taxonomy" id="97028"/>
    <lineage>
        <taxon>Eukaryota</taxon>
        <taxon>Viridiplantae</taxon>
        <taxon>Streptophyta</taxon>
        <taxon>Embryophyta</taxon>
        <taxon>Tracheophyta</taxon>
        <taxon>Spermatophyta</taxon>
        <taxon>Magnoliopsida</taxon>
        <taxon>eudicotyledons</taxon>
        <taxon>Gunneridae</taxon>
        <taxon>Pentapetalae</taxon>
        <taxon>rosids</taxon>
        <taxon>fabids</taxon>
        <taxon>Fabales</taxon>
        <taxon>Fabaceae</taxon>
        <taxon>Papilionoideae</taxon>
        <taxon>50 kb inversion clade</taxon>
        <taxon>NPAAA clade</taxon>
        <taxon>Hologalegina</taxon>
        <taxon>IRL clade</taxon>
        <taxon>Trifolieae</taxon>
        <taxon>Trifolium</taxon>
    </lineage>
</organism>
<dbReference type="EMBL" id="LXQA011194654">
    <property type="protein sequence ID" value="MCI88494.1"/>
    <property type="molecule type" value="Genomic_DNA"/>
</dbReference>
<feature type="compositionally biased region" description="Basic and acidic residues" evidence="1">
    <location>
        <begin position="42"/>
        <end position="55"/>
    </location>
</feature>
<accession>A0A392VJC7</accession>
<evidence type="ECO:0000256" key="1">
    <source>
        <dbReference type="SAM" id="MobiDB-lite"/>
    </source>
</evidence>
<comment type="caution">
    <text evidence="2">The sequence shown here is derived from an EMBL/GenBank/DDBJ whole genome shotgun (WGS) entry which is preliminary data.</text>
</comment>
<protein>
    <submittedName>
        <fullName evidence="2">Uncharacterized protein</fullName>
    </submittedName>
</protein>
<proteinExistence type="predicted"/>
<dbReference type="Proteomes" id="UP000265520">
    <property type="component" value="Unassembled WGS sequence"/>
</dbReference>
<feature type="non-terminal residue" evidence="2">
    <location>
        <position position="1"/>
    </location>
</feature>
<reference evidence="2 3" key="1">
    <citation type="journal article" date="2018" name="Front. Plant Sci.">
        <title>Red Clover (Trifolium pratense) and Zigzag Clover (T. medium) - A Picture of Genomic Similarities and Differences.</title>
        <authorList>
            <person name="Dluhosova J."/>
            <person name="Istvanek J."/>
            <person name="Nedelnik J."/>
            <person name="Repkova J."/>
        </authorList>
    </citation>
    <scope>NUCLEOTIDE SEQUENCE [LARGE SCALE GENOMIC DNA]</scope>
    <source>
        <strain evidence="3">cv. 10/8</strain>
        <tissue evidence="2">Leaf</tissue>
    </source>
</reference>
<evidence type="ECO:0000313" key="3">
    <source>
        <dbReference type="Proteomes" id="UP000265520"/>
    </source>
</evidence>
<sequence length="55" mass="5885">RVTLTINDIFPSSLSPPLTTAFDDSSGADKSGNRVSINRRSASREPDSKSDFIGT</sequence>
<keyword evidence="3" id="KW-1185">Reference proteome</keyword>
<name>A0A392VJC7_9FABA</name>
<feature type="region of interest" description="Disordered" evidence="1">
    <location>
        <begin position="14"/>
        <end position="55"/>
    </location>
</feature>
<feature type="non-terminal residue" evidence="2">
    <location>
        <position position="55"/>
    </location>
</feature>
<evidence type="ECO:0000313" key="2">
    <source>
        <dbReference type="EMBL" id="MCI88494.1"/>
    </source>
</evidence>
<dbReference type="AlphaFoldDB" id="A0A392VJC7"/>